<dbReference type="RefSeq" id="XP_002175832.1">
    <property type="nucleotide sequence ID" value="XM_002175796.2"/>
</dbReference>
<dbReference type="GO" id="GO:0008821">
    <property type="term" value="F:crossover junction DNA endonuclease activity"/>
    <property type="evidence" value="ECO:0007669"/>
    <property type="project" value="EnsemblFungi"/>
</dbReference>
<proteinExistence type="predicted"/>
<dbReference type="InterPro" id="IPR036361">
    <property type="entry name" value="SAP_dom_sf"/>
</dbReference>
<keyword evidence="2" id="KW-0378">Hydrolase</keyword>
<organism evidence="2 4">
    <name type="scientific">Schizosaccharomyces japonicus (strain yFS275 / FY16936)</name>
    <name type="common">Fission yeast</name>
    <dbReference type="NCBI Taxonomy" id="402676"/>
    <lineage>
        <taxon>Eukaryota</taxon>
        <taxon>Fungi</taxon>
        <taxon>Dikarya</taxon>
        <taxon>Ascomycota</taxon>
        <taxon>Taphrinomycotina</taxon>
        <taxon>Schizosaccharomycetes</taxon>
        <taxon>Schizosaccharomycetales</taxon>
        <taxon>Schizosaccharomycetaceae</taxon>
        <taxon>Schizosaccharomyces</taxon>
    </lineage>
</organism>
<keyword evidence="2" id="KW-0540">Nuclease</keyword>
<reference evidence="2 4" key="1">
    <citation type="journal article" date="2011" name="Science">
        <title>Comparative functional genomics of the fission yeasts.</title>
        <authorList>
            <person name="Rhind N."/>
            <person name="Chen Z."/>
            <person name="Yassour M."/>
            <person name="Thompson D.A."/>
            <person name="Haas B.J."/>
            <person name="Habib N."/>
            <person name="Wapinski I."/>
            <person name="Roy S."/>
            <person name="Lin M.F."/>
            <person name="Heiman D.I."/>
            <person name="Young S.K."/>
            <person name="Furuya K."/>
            <person name="Guo Y."/>
            <person name="Pidoux A."/>
            <person name="Chen H.M."/>
            <person name="Robbertse B."/>
            <person name="Goldberg J.M."/>
            <person name="Aoki K."/>
            <person name="Bayne E.H."/>
            <person name="Berlin A.M."/>
            <person name="Desjardins C.A."/>
            <person name="Dobbs E."/>
            <person name="Dukaj L."/>
            <person name="Fan L."/>
            <person name="FitzGerald M.G."/>
            <person name="French C."/>
            <person name="Gujja S."/>
            <person name="Hansen K."/>
            <person name="Keifenheim D."/>
            <person name="Levin J.Z."/>
            <person name="Mosher R.A."/>
            <person name="Mueller C.A."/>
            <person name="Pfiffner J."/>
            <person name="Priest M."/>
            <person name="Russ C."/>
            <person name="Smialowska A."/>
            <person name="Swoboda P."/>
            <person name="Sykes S.M."/>
            <person name="Vaughn M."/>
            <person name="Vengrova S."/>
            <person name="Yoder R."/>
            <person name="Zeng Q."/>
            <person name="Allshire R."/>
            <person name="Baulcombe D."/>
            <person name="Birren B.W."/>
            <person name="Brown W."/>
            <person name="Ekwall K."/>
            <person name="Kellis M."/>
            <person name="Leatherwood J."/>
            <person name="Levin H."/>
            <person name="Margalit H."/>
            <person name="Martienssen R."/>
            <person name="Nieduszynski C.A."/>
            <person name="Spatafora J.W."/>
            <person name="Friedman N."/>
            <person name="Dalgaard J.Z."/>
            <person name="Baumann P."/>
            <person name="Niki H."/>
            <person name="Regev A."/>
            <person name="Nusbaum C."/>
        </authorList>
    </citation>
    <scope>NUCLEOTIDE SEQUENCE [LARGE SCALE GENOMIC DNA]</scope>
    <source>
        <strain evidence="4">yFS275 / FY16936</strain>
    </source>
</reference>
<dbReference type="GO" id="GO:0032042">
    <property type="term" value="P:mitochondrial DNA metabolic process"/>
    <property type="evidence" value="ECO:0007669"/>
    <property type="project" value="EnsemblFungi"/>
</dbReference>
<dbReference type="EMBL" id="KE651168">
    <property type="protein sequence ID" value="EEB09539.1"/>
    <property type="molecule type" value="Genomic_DNA"/>
</dbReference>
<evidence type="ECO:0000313" key="3">
    <source>
        <dbReference type="JaponicusDB" id="SJAG_04752"/>
    </source>
</evidence>
<dbReference type="GeneID" id="7051538"/>
<dbReference type="STRING" id="402676.B6K7N5"/>
<dbReference type="SUPFAM" id="SSF53098">
    <property type="entry name" value="Ribonuclease H-like"/>
    <property type="match status" value="1"/>
</dbReference>
<dbReference type="PANTHER" id="PTHR28072">
    <property type="entry name" value="CRUCIFORM CUTTING ENDONUCLEASE 1, MITOCHONDRIAL-RELATED"/>
    <property type="match status" value="1"/>
</dbReference>
<name>B6K7N5_SCHJY</name>
<dbReference type="InterPro" id="IPR039197">
    <property type="entry name" value="Mrs1/Cce1"/>
</dbReference>
<dbReference type="AlphaFoldDB" id="B6K7N5"/>
<dbReference type="JaponicusDB" id="SJAG_04752">
    <property type="gene designation" value="cce1"/>
</dbReference>
<dbReference type="PANTHER" id="PTHR28072:SF1">
    <property type="entry name" value="CRUCIFORM CUTTING ENDONUCLEASE 1, MITOCHONDRIAL-RELATED"/>
    <property type="match status" value="1"/>
</dbReference>
<dbReference type="VEuPathDB" id="FungiDB:SJAG_04752"/>
<protein>
    <submittedName>
        <fullName evidence="2">Cruciform cutting endonuclease Cce1</fullName>
    </submittedName>
</protein>
<dbReference type="OrthoDB" id="5552842at2759"/>
<keyword evidence="4" id="KW-1185">Reference proteome</keyword>
<feature type="domain" description="SAP" evidence="1">
    <location>
        <begin position="1"/>
        <end position="34"/>
    </location>
</feature>
<dbReference type="GO" id="GO:0070336">
    <property type="term" value="F:flap-structured DNA binding"/>
    <property type="evidence" value="ECO:0000318"/>
    <property type="project" value="GO_Central"/>
</dbReference>
<dbReference type="InterPro" id="IPR012337">
    <property type="entry name" value="RNaseH-like_sf"/>
</dbReference>
<evidence type="ECO:0000313" key="2">
    <source>
        <dbReference type="EMBL" id="EEB09539.1"/>
    </source>
</evidence>
<dbReference type="Pfam" id="PF09159">
    <property type="entry name" value="Ydc2-catalyt"/>
    <property type="match status" value="1"/>
</dbReference>
<dbReference type="Proteomes" id="UP000001744">
    <property type="component" value="Unassembled WGS sequence"/>
</dbReference>
<gene>
    <name evidence="3" type="primary">cce1</name>
    <name evidence="2" type="ORF">SJAG_04752</name>
</gene>
<evidence type="ECO:0000259" key="1">
    <source>
        <dbReference type="PROSITE" id="PS50800"/>
    </source>
</evidence>
<dbReference type="HOGENOM" id="CLU_1042654_0_0_1"/>
<dbReference type="Gene3D" id="3.30.420.10">
    <property type="entry name" value="Ribonuclease H-like superfamily/Ribonuclease H"/>
    <property type="match status" value="1"/>
</dbReference>
<dbReference type="GO" id="GO:0004520">
    <property type="term" value="F:DNA endonuclease activity"/>
    <property type="evidence" value="ECO:0000318"/>
    <property type="project" value="GO_Central"/>
</dbReference>
<accession>B6K7N5</accession>
<dbReference type="PROSITE" id="PS50800">
    <property type="entry name" value="SAP"/>
    <property type="match status" value="1"/>
</dbReference>
<dbReference type="SUPFAM" id="SSF68906">
    <property type="entry name" value="SAP domain"/>
    <property type="match status" value="1"/>
</dbReference>
<dbReference type="eggNOG" id="ENOG502S4DK">
    <property type="taxonomic scope" value="Eukaryota"/>
</dbReference>
<dbReference type="GO" id="GO:0005739">
    <property type="term" value="C:mitochondrion"/>
    <property type="evidence" value="ECO:0000318"/>
    <property type="project" value="GO_Central"/>
</dbReference>
<dbReference type="InterPro" id="IPR003034">
    <property type="entry name" value="SAP_dom"/>
</dbReference>
<dbReference type="InterPro" id="IPR015242">
    <property type="entry name" value="Ydc2_cat"/>
</dbReference>
<dbReference type="CDD" id="cd16963">
    <property type="entry name" value="CCE1"/>
    <property type="match status" value="1"/>
</dbReference>
<dbReference type="GO" id="GO:0000402">
    <property type="term" value="F:crossed form four-way junction DNA binding"/>
    <property type="evidence" value="ECO:0000318"/>
    <property type="project" value="GO_Central"/>
</dbReference>
<dbReference type="InterPro" id="IPR036397">
    <property type="entry name" value="RNaseH_sf"/>
</dbReference>
<keyword evidence="2" id="KW-0255">Endonuclease</keyword>
<dbReference type="GO" id="GO:0000403">
    <property type="term" value="F:Y-form DNA binding"/>
    <property type="evidence" value="ECO:0000318"/>
    <property type="project" value="GO_Central"/>
</dbReference>
<sequence length="289" mass="33008">MALTVSFLRDSCMLTGLSTVGRKAELLQKLISTPVHTTKNVLAVDLGIHNLAVCSLSASKQGESPVIHHWLMDDLCRPDNVFGVKWSGKFELPEIADLAYQLLARLHVLFQPQYILLEKQRFRTGRATIPEWTLRVNSLECMLHGIHYAQRQIDSAKPQSRLLAINPKQAYTYWSRTTDCHVTGQTYANNKSCRVDLVRELLATNQLVLKLPNGESQFQQFQKEKDNITKHTPKKRQFDLADSALLGLAWIRWQYQLQTFQSMYTDAIMTAKSDPNSRKKLEPLVTQVN</sequence>
<dbReference type="OMA" id="MAITWIE"/>
<evidence type="ECO:0000313" key="4">
    <source>
        <dbReference type="Proteomes" id="UP000001744"/>
    </source>
</evidence>